<dbReference type="EMBL" id="UINC01071592">
    <property type="protein sequence ID" value="SVC06611.1"/>
    <property type="molecule type" value="Genomic_DNA"/>
</dbReference>
<gene>
    <name evidence="3" type="ORF">METZ01_LOCUS259465</name>
</gene>
<feature type="transmembrane region" description="Helical" evidence="1">
    <location>
        <begin position="69"/>
        <end position="87"/>
    </location>
</feature>
<organism evidence="3">
    <name type="scientific">marine metagenome</name>
    <dbReference type="NCBI Taxonomy" id="408172"/>
    <lineage>
        <taxon>unclassified sequences</taxon>
        <taxon>metagenomes</taxon>
        <taxon>ecological metagenomes</taxon>
    </lineage>
</organism>
<sequence>VRSLLQFKLQIALMFAMAVWGLSWTNAKILGVYTSPPLSMFWRFFLATICFIPIMKWTNHSFKIPQSAFKFVFLNGFFMTVYNYFYFRGTQLGFAGAGGVIVTTLNPIFTSLLAVVILKDLLKSKDI</sequence>
<dbReference type="GO" id="GO:0016020">
    <property type="term" value="C:membrane"/>
    <property type="evidence" value="ECO:0007669"/>
    <property type="project" value="InterPro"/>
</dbReference>
<evidence type="ECO:0000259" key="2">
    <source>
        <dbReference type="Pfam" id="PF00892"/>
    </source>
</evidence>
<keyword evidence="1" id="KW-1133">Transmembrane helix</keyword>
<feature type="transmembrane region" description="Helical" evidence="1">
    <location>
        <begin position="93"/>
        <end position="118"/>
    </location>
</feature>
<name>A0A382J707_9ZZZZ</name>
<dbReference type="SUPFAM" id="SSF103481">
    <property type="entry name" value="Multidrug resistance efflux transporter EmrE"/>
    <property type="match status" value="1"/>
</dbReference>
<accession>A0A382J707</accession>
<feature type="non-terminal residue" evidence="3">
    <location>
        <position position="1"/>
    </location>
</feature>
<keyword evidence="1" id="KW-0812">Transmembrane</keyword>
<proteinExistence type="predicted"/>
<dbReference type="AlphaFoldDB" id="A0A382J707"/>
<evidence type="ECO:0000313" key="3">
    <source>
        <dbReference type="EMBL" id="SVC06611.1"/>
    </source>
</evidence>
<dbReference type="InterPro" id="IPR000620">
    <property type="entry name" value="EamA_dom"/>
</dbReference>
<protein>
    <recommendedName>
        <fullName evidence="2">EamA domain-containing protein</fullName>
    </recommendedName>
</protein>
<feature type="transmembrane region" description="Helical" evidence="1">
    <location>
        <begin position="40"/>
        <end position="57"/>
    </location>
</feature>
<keyword evidence="1" id="KW-0472">Membrane</keyword>
<dbReference type="InterPro" id="IPR037185">
    <property type="entry name" value="EmrE-like"/>
</dbReference>
<reference evidence="3" key="1">
    <citation type="submission" date="2018-05" db="EMBL/GenBank/DDBJ databases">
        <authorList>
            <person name="Lanie J.A."/>
            <person name="Ng W.-L."/>
            <person name="Kazmierczak K.M."/>
            <person name="Andrzejewski T.M."/>
            <person name="Davidsen T.M."/>
            <person name="Wayne K.J."/>
            <person name="Tettelin H."/>
            <person name="Glass J.I."/>
            <person name="Rusch D."/>
            <person name="Podicherti R."/>
            <person name="Tsui H.-C.T."/>
            <person name="Winkler M.E."/>
        </authorList>
    </citation>
    <scope>NUCLEOTIDE SEQUENCE</scope>
</reference>
<feature type="domain" description="EamA" evidence="2">
    <location>
        <begin position="11"/>
        <end position="125"/>
    </location>
</feature>
<feature type="non-terminal residue" evidence="3">
    <location>
        <position position="127"/>
    </location>
</feature>
<feature type="transmembrane region" description="Helical" evidence="1">
    <location>
        <begin position="12"/>
        <end position="34"/>
    </location>
</feature>
<evidence type="ECO:0000256" key="1">
    <source>
        <dbReference type="SAM" id="Phobius"/>
    </source>
</evidence>
<dbReference type="Pfam" id="PF00892">
    <property type="entry name" value="EamA"/>
    <property type="match status" value="1"/>
</dbReference>